<dbReference type="SUPFAM" id="SSF52540">
    <property type="entry name" value="P-loop containing nucleoside triphosphate hydrolases"/>
    <property type="match status" value="1"/>
</dbReference>
<evidence type="ECO:0000256" key="6">
    <source>
        <dbReference type="ARBA" id="ARBA00022840"/>
    </source>
</evidence>
<dbReference type="PRINTS" id="PR00364">
    <property type="entry name" value="DISEASERSIST"/>
</dbReference>
<dbReference type="PANTHER" id="PTHR23155">
    <property type="entry name" value="DISEASE RESISTANCE PROTEIN RP"/>
    <property type="match status" value="1"/>
</dbReference>
<dbReference type="InterPro" id="IPR027417">
    <property type="entry name" value="P-loop_NTPase"/>
</dbReference>
<evidence type="ECO:0000259" key="9">
    <source>
        <dbReference type="Pfam" id="PF23559"/>
    </source>
</evidence>
<evidence type="ECO:0000256" key="4">
    <source>
        <dbReference type="ARBA" id="ARBA00022741"/>
    </source>
</evidence>
<evidence type="ECO:0000256" key="3">
    <source>
        <dbReference type="ARBA" id="ARBA00022737"/>
    </source>
</evidence>
<dbReference type="Gene3D" id="1.10.8.430">
    <property type="entry name" value="Helical domain of apoptotic protease-activating factors"/>
    <property type="match status" value="1"/>
</dbReference>
<dbReference type="InterPro" id="IPR055414">
    <property type="entry name" value="LRR_R13L4/SHOC2-like"/>
</dbReference>
<dbReference type="Gene3D" id="1.10.10.10">
    <property type="entry name" value="Winged helix-like DNA-binding domain superfamily/Winged helix DNA-binding domain"/>
    <property type="match status" value="1"/>
</dbReference>
<keyword evidence="2" id="KW-0433">Leucine-rich repeat</keyword>
<dbReference type="Pfam" id="PF00931">
    <property type="entry name" value="NB-ARC"/>
    <property type="match status" value="1"/>
</dbReference>
<feature type="domain" description="Disease resistance R13L4/SHOC-2-like LRR" evidence="10">
    <location>
        <begin position="510"/>
        <end position="800"/>
    </location>
</feature>
<keyword evidence="3" id="KW-0677">Repeat</keyword>
<comment type="caution">
    <text evidence="11">The sequence shown here is derived from an EMBL/GenBank/DDBJ whole genome shotgun (WGS) entry which is preliminary data.</text>
</comment>
<accession>A0ABD1FS92</accession>
<dbReference type="InterPro" id="IPR041118">
    <property type="entry name" value="Rx_N"/>
</dbReference>
<dbReference type="InterPro" id="IPR036388">
    <property type="entry name" value="WH-like_DNA-bd_sf"/>
</dbReference>
<dbReference type="FunFam" id="3.40.50.300:FF:001091">
    <property type="entry name" value="Probable disease resistance protein At1g61300"/>
    <property type="match status" value="1"/>
</dbReference>
<comment type="similarity">
    <text evidence="1">Belongs to the disease resistance NB-LRR family.</text>
</comment>
<evidence type="ECO:0000256" key="5">
    <source>
        <dbReference type="ARBA" id="ARBA00022821"/>
    </source>
</evidence>
<evidence type="ECO:0000313" key="11">
    <source>
        <dbReference type="EMBL" id="KAL1534711.1"/>
    </source>
</evidence>
<reference evidence="11 12" key="1">
    <citation type="submission" date="2024-06" db="EMBL/GenBank/DDBJ databases">
        <title>A chromosome level genome sequence of Diviner's sage (Salvia divinorum).</title>
        <authorList>
            <person name="Ford S.A."/>
            <person name="Ro D.-K."/>
            <person name="Ness R.W."/>
            <person name="Phillips M.A."/>
        </authorList>
    </citation>
    <scope>NUCLEOTIDE SEQUENCE [LARGE SCALE GENOMIC DNA]</scope>
    <source>
        <strain evidence="11">SAF-2024a</strain>
        <tissue evidence="11">Leaf</tissue>
    </source>
</reference>
<organism evidence="11 12">
    <name type="scientific">Salvia divinorum</name>
    <name type="common">Maria pastora</name>
    <name type="synonym">Diviner's sage</name>
    <dbReference type="NCBI Taxonomy" id="28513"/>
    <lineage>
        <taxon>Eukaryota</taxon>
        <taxon>Viridiplantae</taxon>
        <taxon>Streptophyta</taxon>
        <taxon>Embryophyta</taxon>
        <taxon>Tracheophyta</taxon>
        <taxon>Spermatophyta</taxon>
        <taxon>Magnoliopsida</taxon>
        <taxon>eudicotyledons</taxon>
        <taxon>Gunneridae</taxon>
        <taxon>Pentapetalae</taxon>
        <taxon>asterids</taxon>
        <taxon>lamiids</taxon>
        <taxon>Lamiales</taxon>
        <taxon>Lamiaceae</taxon>
        <taxon>Nepetoideae</taxon>
        <taxon>Mentheae</taxon>
        <taxon>Salviinae</taxon>
        <taxon>Salvia</taxon>
        <taxon>Salvia subgen. Calosphace</taxon>
    </lineage>
</organism>
<dbReference type="Gene3D" id="3.40.50.300">
    <property type="entry name" value="P-loop containing nucleotide triphosphate hydrolases"/>
    <property type="match status" value="1"/>
</dbReference>
<protein>
    <submittedName>
        <fullName evidence="11">Disease resistance protein RPP8-like</fullName>
    </submittedName>
</protein>
<dbReference type="GO" id="GO:0051607">
    <property type="term" value="P:defense response to virus"/>
    <property type="evidence" value="ECO:0007669"/>
    <property type="project" value="UniProtKB-ARBA"/>
</dbReference>
<keyword evidence="5" id="KW-0611">Plant defense</keyword>
<dbReference type="Pfam" id="PF18052">
    <property type="entry name" value="Rx_N"/>
    <property type="match status" value="1"/>
</dbReference>
<evidence type="ECO:0000259" key="7">
    <source>
        <dbReference type="Pfam" id="PF00931"/>
    </source>
</evidence>
<feature type="domain" description="NB-ARC" evidence="7">
    <location>
        <begin position="127"/>
        <end position="296"/>
    </location>
</feature>
<evidence type="ECO:0000259" key="10">
    <source>
        <dbReference type="Pfam" id="PF23598"/>
    </source>
</evidence>
<dbReference type="Pfam" id="PF23598">
    <property type="entry name" value="LRR_14"/>
    <property type="match status" value="1"/>
</dbReference>
<dbReference type="PANTHER" id="PTHR23155:SF1193">
    <property type="entry name" value="DISEASE RESISTANCE PROTEIN RPP13-RELATED"/>
    <property type="match status" value="1"/>
</dbReference>
<dbReference type="Gene3D" id="3.80.10.10">
    <property type="entry name" value="Ribonuclease Inhibitor"/>
    <property type="match status" value="1"/>
</dbReference>
<dbReference type="InterPro" id="IPR042197">
    <property type="entry name" value="Apaf_helical"/>
</dbReference>
<gene>
    <name evidence="11" type="ORF">AAHA92_30860</name>
</gene>
<name>A0ABD1FS92_SALDI</name>
<dbReference type="SUPFAM" id="SSF52058">
    <property type="entry name" value="L domain-like"/>
    <property type="match status" value="1"/>
</dbReference>
<evidence type="ECO:0000259" key="8">
    <source>
        <dbReference type="Pfam" id="PF18052"/>
    </source>
</evidence>
<dbReference type="GO" id="GO:0005524">
    <property type="term" value="F:ATP binding"/>
    <property type="evidence" value="ECO:0007669"/>
    <property type="project" value="UniProtKB-KW"/>
</dbReference>
<dbReference type="InterPro" id="IPR002182">
    <property type="entry name" value="NB-ARC"/>
</dbReference>
<keyword evidence="6" id="KW-0067">ATP-binding</keyword>
<evidence type="ECO:0000256" key="1">
    <source>
        <dbReference type="ARBA" id="ARBA00008894"/>
    </source>
</evidence>
<keyword evidence="12" id="KW-1185">Reference proteome</keyword>
<proteinExistence type="inferred from homology"/>
<dbReference type="InterPro" id="IPR044974">
    <property type="entry name" value="Disease_R_plants"/>
</dbReference>
<dbReference type="InterPro" id="IPR032675">
    <property type="entry name" value="LRR_dom_sf"/>
</dbReference>
<keyword evidence="4" id="KW-0547">Nucleotide-binding</keyword>
<feature type="domain" description="Disease resistance protein winged helix" evidence="9">
    <location>
        <begin position="386"/>
        <end position="456"/>
    </location>
</feature>
<dbReference type="FunFam" id="1.10.10.10:FF:000322">
    <property type="entry name" value="Probable disease resistance protein At1g63360"/>
    <property type="match status" value="1"/>
</dbReference>
<feature type="domain" description="Disease resistance N-terminal" evidence="8">
    <location>
        <begin position="5"/>
        <end position="82"/>
    </location>
</feature>
<evidence type="ECO:0000256" key="2">
    <source>
        <dbReference type="ARBA" id="ARBA00022614"/>
    </source>
</evidence>
<dbReference type="AlphaFoldDB" id="A0ABD1FS92"/>
<dbReference type="Pfam" id="PF23559">
    <property type="entry name" value="WHD_DRP"/>
    <property type="match status" value="1"/>
</dbReference>
<dbReference type="EMBL" id="JBEAFC010000012">
    <property type="protein sequence ID" value="KAL1534711.1"/>
    <property type="molecule type" value="Genomic_DNA"/>
</dbReference>
<dbReference type="Proteomes" id="UP001567538">
    <property type="component" value="Unassembled WGS sequence"/>
</dbReference>
<dbReference type="InterPro" id="IPR058922">
    <property type="entry name" value="WHD_DRP"/>
</dbReference>
<dbReference type="Gene3D" id="1.20.5.4130">
    <property type="match status" value="1"/>
</dbReference>
<sequence>MADAAVELLLEKLKQLLVHHTHLIEGAGNLVDKLEKHLLLFRAIPSDTLRLRRNDETLKELIRQIRYAVYKSEDIIDNCVTRPNIVNIVHDLLKKIRAIYRENSRTKFDGEEERPIKETNVVLGLEKETEQWRGYLAEESKEVEVISIVGVAGLGKTILAGKIFHDPKIRSMFPTRIWVYASQEFTEKEIFLEILKEFTILTEDMKSKTSEALAYLVASYLEKDKFLLVVDDIWTCQDWEKLRVALPKTTKVGKVVITSRFRDVGAYVCHGKYLHFMRFLNQKESYSLLQLEAFRGQEFPPELEFEGRLIAERCDGHPLAIVLIGGILVKQFSTDKDAMKTAWRKIWYGLDIIDNQDPVERLERIIVLSYENLPYHLRECFLYFGMFPEDFEISVWKLIRLWIAEGFIQQKIGVSPEETAETYLEELIERKLVRAEKFKLDGNVKTCRIHDMIRDFCISEARREGFSQQIVMSSDGDFQPPVYEELKFRRLCIHSNALDFFSRRSHGPSVRSFVCSSRDEMEMPKKDLSVIPKGFKLLRVLDVEPINFTNKLPRNLFKLNHLRYVVISFKLEVLPSAFSQLRNIETLVVDTSSRTLEVRADIFSMIQLRHFKTKASAALPKCSTDCVTAGAKIHTLGTLSPESCTKEVLDSVRDLKKLGVRGKIALLLDGKNGSLDSMQKLYNLEKLKLLNDMFPIPASGIQLCSLPPSTKFPPYLKVLTLSRTSLDWCHISILGSLERLEVLKLKDKAFMGEMWEVSDGGFRRLKVLHIGRTNLKTWLASGHHFPALSRLQLMHCQSLEQIPAELADVRSFVELDLFHCKQAAVSAMNIQEKIEQDMKLGNVVGRFKLSILPHEEY</sequence>
<evidence type="ECO:0000313" key="12">
    <source>
        <dbReference type="Proteomes" id="UP001567538"/>
    </source>
</evidence>